<evidence type="ECO:0000313" key="1">
    <source>
        <dbReference type="EMBL" id="CAB4305124.1"/>
    </source>
</evidence>
<gene>
    <name evidence="1" type="ORF">ORAREDHAP_LOCUS22993</name>
</gene>
<evidence type="ECO:0000313" key="2">
    <source>
        <dbReference type="Proteomes" id="UP000507245"/>
    </source>
</evidence>
<dbReference type="OrthoDB" id="1747152at2759"/>
<dbReference type="EMBL" id="CAEKKB010000003">
    <property type="protein sequence ID" value="CAB4305124.1"/>
    <property type="molecule type" value="Genomic_DNA"/>
</dbReference>
<name>A0A6J5X1P5_PRUAR</name>
<sequence length="102" mass="11290">MEYDSLSRCLGGEVVDTRDLKSCAKERGGSSPLQGIILNIVTHPIIAMRNDIEVSLNTHPINLIVNCRVIIEQHDSSTHLPSLRSFPSQDKATRSCLYWVGA</sequence>
<protein>
    <submittedName>
        <fullName evidence="1">Uncharacterized protein</fullName>
    </submittedName>
</protein>
<proteinExistence type="predicted"/>
<reference evidence="2" key="1">
    <citation type="journal article" date="2020" name="Genome Biol.">
        <title>Gamete binning: chromosome-level and haplotype-resolved genome assembly enabled by high-throughput single-cell sequencing of gamete genomes.</title>
        <authorList>
            <person name="Campoy J.A."/>
            <person name="Sun H."/>
            <person name="Goel M."/>
            <person name="Jiao W.-B."/>
            <person name="Folz-Donahue K."/>
            <person name="Wang N."/>
            <person name="Rubio M."/>
            <person name="Liu C."/>
            <person name="Kukat C."/>
            <person name="Ruiz D."/>
            <person name="Huettel B."/>
            <person name="Schneeberger K."/>
        </authorList>
    </citation>
    <scope>NUCLEOTIDE SEQUENCE [LARGE SCALE GENOMIC DNA]</scope>
    <source>
        <strain evidence="2">cv. Rojo Pasion</strain>
    </source>
</reference>
<organism evidence="1 2">
    <name type="scientific">Prunus armeniaca</name>
    <name type="common">Apricot</name>
    <name type="synonym">Armeniaca vulgaris</name>
    <dbReference type="NCBI Taxonomy" id="36596"/>
    <lineage>
        <taxon>Eukaryota</taxon>
        <taxon>Viridiplantae</taxon>
        <taxon>Streptophyta</taxon>
        <taxon>Embryophyta</taxon>
        <taxon>Tracheophyta</taxon>
        <taxon>Spermatophyta</taxon>
        <taxon>Magnoliopsida</taxon>
        <taxon>eudicotyledons</taxon>
        <taxon>Gunneridae</taxon>
        <taxon>Pentapetalae</taxon>
        <taxon>rosids</taxon>
        <taxon>fabids</taxon>
        <taxon>Rosales</taxon>
        <taxon>Rosaceae</taxon>
        <taxon>Amygdaloideae</taxon>
        <taxon>Amygdaleae</taxon>
        <taxon>Prunus</taxon>
    </lineage>
</organism>
<accession>A0A6J5X1P5</accession>
<dbReference type="AlphaFoldDB" id="A0A6J5X1P5"/>
<keyword evidence="2" id="KW-1185">Reference proteome</keyword>
<dbReference type="Proteomes" id="UP000507245">
    <property type="component" value="Unassembled WGS sequence"/>
</dbReference>